<dbReference type="AlphaFoldDB" id="A0A5C5WLB0"/>
<protein>
    <submittedName>
        <fullName evidence="1">Uncharacterized protein</fullName>
    </submittedName>
</protein>
<sequence length="78" mass="9222">MRFQWQKPLNEMKIVDWRLKIACTLSNLEIFNRQSSVCNQTLPAAIQPSARFPDRVTHQPMHREPFCTQHCRLLKTQG</sequence>
<evidence type="ECO:0000313" key="1">
    <source>
        <dbReference type="EMBL" id="TWT51417.1"/>
    </source>
</evidence>
<evidence type="ECO:0000313" key="2">
    <source>
        <dbReference type="Proteomes" id="UP000316598"/>
    </source>
</evidence>
<proteinExistence type="predicted"/>
<dbReference type="Proteomes" id="UP000316598">
    <property type="component" value="Unassembled WGS sequence"/>
</dbReference>
<comment type="caution">
    <text evidence="1">The sequence shown here is derived from an EMBL/GenBank/DDBJ whole genome shotgun (WGS) entry which is preliminary data.</text>
</comment>
<name>A0A5C5WLB0_9BACT</name>
<reference evidence="1 2" key="1">
    <citation type="submission" date="2019-02" db="EMBL/GenBank/DDBJ databases">
        <title>Deep-cultivation of Planctomycetes and their phenomic and genomic characterization uncovers novel biology.</title>
        <authorList>
            <person name="Wiegand S."/>
            <person name="Jogler M."/>
            <person name="Boedeker C."/>
            <person name="Pinto D."/>
            <person name="Vollmers J."/>
            <person name="Rivas-Marin E."/>
            <person name="Kohn T."/>
            <person name="Peeters S.H."/>
            <person name="Heuer A."/>
            <person name="Rast P."/>
            <person name="Oberbeckmann S."/>
            <person name="Bunk B."/>
            <person name="Jeske O."/>
            <person name="Meyerdierks A."/>
            <person name="Storesund J.E."/>
            <person name="Kallscheuer N."/>
            <person name="Luecker S."/>
            <person name="Lage O.M."/>
            <person name="Pohl T."/>
            <person name="Merkel B.J."/>
            <person name="Hornburger P."/>
            <person name="Mueller R.-W."/>
            <person name="Bruemmer F."/>
            <person name="Labrenz M."/>
            <person name="Spormann A.M."/>
            <person name="Op Den Camp H."/>
            <person name="Overmann J."/>
            <person name="Amann R."/>
            <person name="Jetten M.S.M."/>
            <person name="Mascher T."/>
            <person name="Medema M.H."/>
            <person name="Devos D.P."/>
            <person name="Kaster A.-K."/>
            <person name="Ovreas L."/>
            <person name="Rohde M."/>
            <person name="Galperin M.Y."/>
            <person name="Jogler C."/>
        </authorList>
    </citation>
    <scope>NUCLEOTIDE SEQUENCE [LARGE SCALE GENOMIC DNA]</scope>
    <source>
        <strain evidence="1 2">Pla22</strain>
    </source>
</reference>
<dbReference type="EMBL" id="SJPI01000002">
    <property type="protein sequence ID" value="TWT51417.1"/>
    <property type="molecule type" value="Genomic_DNA"/>
</dbReference>
<accession>A0A5C5WLB0</accession>
<keyword evidence="2" id="KW-1185">Reference proteome</keyword>
<gene>
    <name evidence="1" type="ORF">Pla22_41950</name>
</gene>
<organism evidence="1 2">
    <name type="scientific">Rubripirellula amarantea</name>
    <dbReference type="NCBI Taxonomy" id="2527999"/>
    <lineage>
        <taxon>Bacteria</taxon>
        <taxon>Pseudomonadati</taxon>
        <taxon>Planctomycetota</taxon>
        <taxon>Planctomycetia</taxon>
        <taxon>Pirellulales</taxon>
        <taxon>Pirellulaceae</taxon>
        <taxon>Rubripirellula</taxon>
    </lineage>
</organism>